<sequence>MSFELEGMKEFLETLFLQWKHQLDPELICQEEGFGYLQSERLADAIDSCYLGFTEGSFQPIDLLAA</sequence>
<accession>A0A8S5TL17</accession>
<proteinExistence type="predicted"/>
<reference evidence="1" key="1">
    <citation type="journal article" date="2021" name="Proc. Natl. Acad. Sci. U.S.A.">
        <title>A Catalog of Tens of Thousands of Viruses from Human Metagenomes Reveals Hidden Associations with Chronic Diseases.</title>
        <authorList>
            <person name="Tisza M.J."/>
            <person name="Buck C.B."/>
        </authorList>
    </citation>
    <scope>NUCLEOTIDE SEQUENCE</scope>
    <source>
        <strain evidence="1">CtGkF2</strain>
    </source>
</reference>
<organism evidence="1">
    <name type="scientific">Siphoviridae sp. ctGkF2</name>
    <dbReference type="NCBI Taxonomy" id="2827823"/>
    <lineage>
        <taxon>Viruses</taxon>
        <taxon>Duplodnaviria</taxon>
        <taxon>Heunggongvirae</taxon>
        <taxon>Uroviricota</taxon>
        <taxon>Caudoviricetes</taxon>
    </lineage>
</organism>
<name>A0A8S5TL17_9CAUD</name>
<dbReference type="EMBL" id="BK032847">
    <property type="protein sequence ID" value="DAF64006.1"/>
    <property type="molecule type" value="Genomic_DNA"/>
</dbReference>
<protein>
    <submittedName>
        <fullName evidence="1">Uncharacterized protein</fullName>
    </submittedName>
</protein>
<evidence type="ECO:0000313" key="1">
    <source>
        <dbReference type="EMBL" id="DAF64006.1"/>
    </source>
</evidence>